<keyword evidence="1" id="KW-0934">Plastid</keyword>
<dbReference type="GeneID" id="33362101"/>
<reference evidence="1" key="1">
    <citation type="journal article" date="2017" name="J. Phycol.">
        <title>Analysis of chloroplast genomes and a supermatrix inform reclassification of the Rhodomelaceae (Rhodophyta).</title>
        <authorList>
            <person name="Diaz-Tapia P."/>
            <person name="Maggs C.A."/>
            <person name="West J.A."/>
            <person name="Verbruggen H."/>
        </authorList>
    </citation>
    <scope>NUCLEOTIDE SEQUENCE</scope>
    <source>
        <strain evidence="1">PD1720</strain>
    </source>
</reference>
<dbReference type="RefSeq" id="YP_009399412.1">
    <property type="nucleotide sequence ID" value="NC_035296.1"/>
</dbReference>
<dbReference type="AlphaFoldDB" id="A0A1Z1MSH2"/>
<keyword evidence="1" id="KW-0150">Chloroplast</keyword>
<gene>
    <name evidence="1" type="primary">orf38</name>
</gene>
<geneLocation type="chloroplast" evidence="1"/>
<sequence length="38" mass="4708">MMNHKLSSKFNVFYKKIVKITFKMNNLNIYYKQISTKY</sequence>
<organism evidence="1">
    <name type="scientific">Kapraunia schneideri</name>
    <dbReference type="NCBI Taxonomy" id="717899"/>
    <lineage>
        <taxon>Eukaryota</taxon>
        <taxon>Rhodophyta</taxon>
        <taxon>Florideophyceae</taxon>
        <taxon>Rhodymeniophycidae</taxon>
        <taxon>Ceramiales</taxon>
        <taxon>Rhodomelaceae</taxon>
        <taxon>Kapraunia</taxon>
    </lineage>
</organism>
<dbReference type="EMBL" id="MF101454">
    <property type="protein sequence ID" value="ARW69018.1"/>
    <property type="molecule type" value="Genomic_DNA"/>
</dbReference>
<accession>A0A1Z1MSH2</accession>
<protein>
    <submittedName>
        <fullName evidence="1">Uncharacterized protein</fullName>
    </submittedName>
</protein>
<evidence type="ECO:0000313" key="1">
    <source>
        <dbReference type="EMBL" id="ARW69018.1"/>
    </source>
</evidence>
<proteinExistence type="predicted"/>
<name>A0A1Z1MSH2_9FLOR</name>